<dbReference type="Proteomes" id="UP000324632">
    <property type="component" value="Chromosome 19"/>
</dbReference>
<dbReference type="PANTHER" id="PTHR42780">
    <property type="entry name" value="SOLEUCYL-TRNA SYNTHETASE"/>
    <property type="match status" value="1"/>
</dbReference>
<dbReference type="GO" id="GO:0006428">
    <property type="term" value="P:isoleucyl-tRNA aminoacylation"/>
    <property type="evidence" value="ECO:0007669"/>
    <property type="project" value="TreeGrafter"/>
</dbReference>
<evidence type="ECO:0000313" key="2">
    <source>
        <dbReference type="EMBL" id="KAA0708023.1"/>
    </source>
</evidence>
<name>A0A5A9NEY7_9TELE</name>
<proteinExistence type="predicted"/>
<organism evidence="2 3">
    <name type="scientific">Triplophysa tibetana</name>
    <dbReference type="NCBI Taxonomy" id="1572043"/>
    <lineage>
        <taxon>Eukaryota</taxon>
        <taxon>Metazoa</taxon>
        <taxon>Chordata</taxon>
        <taxon>Craniata</taxon>
        <taxon>Vertebrata</taxon>
        <taxon>Euteleostomi</taxon>
        <taxon>Actinopterygii</taxon>
        <taxon>Neopterygii</taxon>
        <taxon>Teleostei</taxon>
        <taxon>Ostariophysi</taxon>
        <taxon>Cypriniformes</taxon>
        <taxon>Nemacheilidae</taxon>
        <taxon>Triplophysa</taxon>
    </lineage>
</organism>
<dbReference type="PANTHER" id="PTHR42780:SF1">
    <property type="entry name" value="ISOLEUCINE--TRNA LIGASE, CYTOPLASMIC"/>
    <property type="match status" value="1"/>
</dbReference>
<dbReference type="EMBL" id="SOYY01000019">
    <property type="protein sequence ID" value="KAA0708023.1"/>
    <property type="molecule type" value="Genomic_DNA"/>
</dbReference>
<dbReference type="InterPro" id="IPR057033">
    <property type="entry name" value="Ubiquitin_IARS1"/>
</dbReference>
<gene>
    <name evidence="2" type="ORF">E1301_Tti014365</name>
</gene>
<comment type="caution">
    <text evidence="2">The sequence shown here is derived from an EMBL/GenBank/DDBJ whole genome shotgun (WGS) entry which is preliminary data.</text>
</comment>
<accession>A0A5A9NEY7</accession>
<feature type="domain" description="Isoleucine--tRNA ligase cytoplasmic ubiquitin-like" evidence="1">
    <location>
        <begin position="161"/>
        <end position="242"/>
    </location>
</feature>
<dbReference type="Pfam" id="PF23567">
    <property type="entry name" value="Ubiquitin_IARS1"/>
    <property type="match status" value="2"/>
</dbReference>
<dbReference type="InterPro" id="IPR023586">
    <property type="entry name" value="Ile-tRNA-ligase_type2"/>
</dbReference>
<feature type="domain" description="Isoleucine--tRNA ligase cytoplasmic ubiquitin-like" evidence="1">
    <location>
        <begin position="252"/>
        <end position="342"/>
    </location>
</feature>
<protein>
    <submittedName>
        <fullName evidence="2">Isoleucine--tRNA ligase, cytoplasmic</fullName>
    </submittedName>
</protein>
<reference evidence="2 3" key="1">
    <citation type="journal article" date="2019" name="Mol. Ecol. Resour.">
        <title>Chromosome-level genome assembly of Triplophysa tibetana, a fish adapted to the harsh high-altitude environment of the Tibetan Plateau.</title>
        <authorList>
            <person name="Yang X."/>
            <person name="Liu H."/>
            <person name="Ma Z."/>
            <person name="Zou Y."/>
            <person name="Zou M."/>
            <person name="Mao Y."/>
            <person name="Li X."/>
            <person name="Wang H."/>
            <person name="Chen T."/>
            <person name="Wang W."/>
            <person name="Yang R."/>
        </authorList>
    </citation>
    <scope>NUCLEOTIDE SEQUENCE [LARGE SCALE GENOMIC DNA]</scope>
    <source>
        <strain evidence="2">TTIB1903HZAU</strain>
        <tissue evidence="2">Muscle</tissue>
    </source>
</reference>
<keyword evidence="3" id="KW-1185">Reference proteome</keyword>
<sequence>MSNTNCFLGSLVVDGHELHEEDLRLMYTFDQTSGTSSQYEAHSDAQVLVLLDITPDQSMMDEGVAREVINRIQKLRKKGHLVPSDEITVYYSSEPAGEYLDNVIQKHTDFILATTKAPLKPYPVPKNALVIVQEKTQLKGSDLDLTIVRGTAVSRAPLTTAACAYVNLKITLKDKQQEGVVLLENPKGDNQLDVERLKVVCCSVFGLNGAPVAIYNGKTELKANADLISLNGKTLTVTSGPSPKDVSSSDSLLCPYVNLQLMNASPAECHTGDVGTLLLMNPVGKNGLQYPDLLHETARVFGLRGRKLKLYMNQDLTEELLKTFPLKTLNTKTLYVTVLPTTAEA</sequence>
<evidence type="ECO:0000313" key="3">
    <source>
        <dbReference type="Proteomes" id="UP000324632"/>
    </source>
</evidence>
<dbReference type="AlphaFoldDB" id="A0A5A9NEY7"/>
<keyword evidence="2" id="KW-0436">Ligase</keyword>
<dbReference type="GO" id="GO:0004822">
    <property type="term" value="F:isoleucine-tRNA ligase activity"/>
    <property type="evidence" value="ECO:0007669"/>
    <property type="project" value="InterPro"/>
</dbReference>
<dbReference type="Pfam" id="PF19302">
    <property type="entry name" value="DUF5915"/>
    <property type="match status" value="1"/>
</dbReference>
<evidence type="ECO:0000259" key="1">
    <source>
        <dbReference type="Pfam" id="PF23567"/>
    </source>
</evidence>